<organism evidence="2 3">
    <name type="scientific">Catenaria anguillulae PL171</name>
    <dbReference type="NCBI Taxonomy" id="765915"/>
    <lineage>
        <taxon>Eukaryota</taxon>
        <taxon>Fungi</taxon>
        <taxon>Fungi incertae sedis</taxon>
        <taxon>Blastocladiomycota</taxon>
        <taxon>Blastocladiomycetes</taxon>
        <taxon>Blastocladiales</taxon>
        <taxon>Catenariaceae</taxon>
        <taxon>Catenaria</taxon>
    </lineage>
</organism>
<comment type="caution">
    <text evidence="2">The sequence shown here is derived from an EMBL/GenBank/DDBJ whole genome shotgun (WGS) entry which is preliminary data.</text>
</comment>
<evidence type="ECO:0000313" key="3">
    <source>
        <dbReference type="Proteomes" id="UP000193411"/>
    </source>
</evidence>
<dbReference type="AlphaFoldDB" id="A0A1Y2HW24"/>
<gene>
    <name evidence="2" type="ORF">BCR44DRAFT_1281912</name>
</gene>
<protein>
    <submittedName>
        <fullName evidence="2">Uncharacterized protein</fullName>
    </submittedName>
</protein>
<keyword evidence="3" id="KW-1185">Reference proteome</keyword>
<evidence type="ECO:0000313" key="2">
    <source>
        <dbReference type="EMBL" id="ORZ38796.1"/>
    </source>
</evidence>
<name>A0A1Y2HW24_9FUNG</name>
<sequence>MDRRKSKSAWNHRTEKKHLALTYFVEAAMHASNNETIANMTSGLPDVDFVLFGSTAPKLVKSFPTNPVHESTKFSHTPGSEMSTNKSESSTSLDSGCDSVSQMRNASSRSNGVCKSGTKPGSERM</sequence>
<feature type="region of interest" description="Disordered" evidence="1">
    <location>
        <begin position="62"/>
        <end position="125"/>
    </location>
</feature>
<accession>A0A1Y2HW24</accession>
<reference evidence="2 3" key="1">
    <citation type="submission" date="2016-07" db="EMBL/GenBank/DDBJ databases">
        <title>Pervasive Adenine N6-methylation of Active Genes in Fungi.</title>
        <authorList>
            <consortium name="DOE Joint Genome Institute"/>
            <person name="Mondo S.J."/>
            <person name="Dannebaum R.O."/>
            <person name="Kuo R.C."/>
            <person name="Labutti K."/>
            <person name="Haridas S."/>
            <person name="Kuo A."/>
            <person name="Salamov A."/>
            <person name="Ahrendt S.R."/>
            <person name="Lipzen A."/>
            <person name="Sullivan W."/>
            <person name="Andreopoulos W.B."/>
            <person name="Clum A."/>
            <person name="Lindquist E."/>
            <person name="Daum C."/>
            <person name="Ramamoorthy G.K."/>
            <person name="Gryganskyi A."/>
            <person name="Culley D."/>
            <person name="Magnuson J.K."/>
            <person name="James T.Y."/>
            <person name="O'Malley M.A."/>
            <person name="Stajich J.E."/>
            <person name="Spatafora J.W."/>
            <person name="Visel A."/>
            <person name="Grigoriev I.V."/>
        </authorList>
    </citation>
    <scope>NUCLEOTIDE SEQUENCE [LARGE SCALE GENOMIC DNA]</scope>
    <source>
        <strain evidence="2 3">PL171</strain>
    </source>
</reference>
<dbReference type="EMBL" id="MCFL01000007">
    <property type="protein sequence ID" value="ORZ38796.1"/>
    <property type="molecule type" value="Genomic_DNA"/>
</dbReference>
<feature type="compositionally biased region" description="Polar residues" evidence="1">
    <location>
        <begin position="63"/>
        <end position="113"/>
    </location>
</feature>
<evidence type="ECO:0000256" key="1">
    <source>
        <dbReference type="SAM" id="MobiDB-lite"/>
    </source>
</evidence>
<dbReference type="Proteomes" id="UP000193411">
    <property type="component" value="Unassembled WGS sequence"/>
</dbReference>
<proteinExistence type="predicted"/>